<evidence type="ECO:0000256" key="1">
    <source>
        <dbReference type="ARBA" id="ARBA00022676"/>
    </source>
</evidence>
<dbReference type="STRING" id="385682.SAMN05444380_10878"/>
<protein>
    <submittedName>
        <fullName evidence="4">Predicted glycosyl hydrolase, GH43/DUF377 family</fullName>
    </submittedName>
</protein>
<name>A0A1I1YPW6_9BACT</name>
<dbReference type="eggNOG" id="COG2152">
    <property type="taxonomic scope" value="Bacteria"/>
</dbReference>
<dbReference type="CDD" id="cd18613">
    <property type="entry name" value="GH130"/>
    <property type="match status" value="1"/>
</dbReference>
<sequence>MKLSVVRKNTIIYPNNNRVIARFFFNGDQRASKVIENILKMPEHEVSANMSQILREFTRRHRSITTLFKKHYNKVRHLVQDLNGKTLLSENRKLLIGAYFTMEYAIESAALFNPSIVEDPDQSGLEEGQTRVIISLRGTGEGHISSLVFRRAIIDQNNDIHLQEEGNQIDEAELVKSYHYHKHLFIARLNDMGIQPHLYEKVLRQLPDEFNYDQVREAAQKLQADEPDLTLEAQKALQEILWLAGSYTEIRFSLDTDLSERVIFPLSKFEKNGIEDARFVRFVEDDGSVTYYATYTAFDGYTILPKLIVTKDFYRFRIFPIHGKFAKDKNLALFPRRINGKYAMISRIDGVNNYIMFSDDLSMWREAQILQEPLHPWELMQIGNGGSPLETEHGWLLITHGVGPVRKYSLGACLLDLEDPTKVIARLKEPLLIPSENERAGYVPNVVYTCGSYIHNGELIIPYAMSDYASSFATVNLDDLIRELKASS</sequence>
<organism evidence="4 5">
    <name type="scientific">Thermophagus xiamenensis</name>
    <dbReference type="NCBI Taxonomy" id="385682"/>
    <lineage>
        <taxon>Bacteria</taxon>
        <taxon>Pseudomonadati</taxon>
        <taxon>Bacteroidota</taxon>
        <taxon>Bacteroidia</taxon>
        <taxon>Marinilabiliales</taxon>
        <taxon>Marinilabiliaceae</taxon>
        <taxon>Thermophagus</taxon>
    </lineage>
</organism>
<dbReference type="Pfam" id="PF04041">
    <property type="entry name" value="Glyco_hydro_130"/>
    <property type="match status" value="1"/>
</dbReference>
<proteinExistence type="inferred from homology"/>
<dbReference type="AlphaFoldDB" id="A0A1I1YPW6"/>
<dbReference type="GO" id="GO:0016787">
    <property type="term" value="F:hydrolase activity"/>
    <property type="evidence" value="ECO:0007669"/>
    <property type="project" value="UniProtKB-KW"/>
</dbReference>
<keyword evidence="1" id="KW-0328">Glycosyltransferase</keyword>
<dbReference type="SUPFAM" id="SSF75005">
    <property type="entry name" value="Arabinanase/levansucrase/invertase"/>
    <property type="match status" value="1"/>
</dbReference>
<dbReference type="InParanoid" id="A0A1I1YPW6"/>
<dbReference type="EMBL" id="FONA01000008">
    <property type="protein sequence ID" value="SFE21634.1"/>
    <property type="molecule type" value="Genomic_DNA"/>
</dbReference>
<accession>A0A1I1YPW6</accession>
<keyword evidence="4" id="KW-0378">Hydrolase</keyword>
<dbReference type="GO" id="GO:0016757">
    <property type="term" value="F:glycosyltransferase activity"/>
    <property type="evidence" value="ECO:0007669"/>
    <property type="project" value="UniProtKB-KW"/>
</dbReference>
<dbReference type="InterPro" id="IPR007184">
    <property type="entry name" value="Mannoside_phosphorylase"/>
</dbReference>
<evidence type="ECO:0000256" key="2">
    <source>
        <dbReference type="ARBA" id="ARBA00022679"/>
    </source>
</evidence>
<dbReference type="RefSeq" id="WP_010528380.1">
    <property type="nucleotide sequence ID" value="NZ_AFSL01000083.1"/>
</dbReference>
<evidence type="ECO:0000256" key="3">
    <source>
        <dbReference type="ARBA" id="ARBA00024356"/>
    </source>
</evidence>
<dbReference type="Gene3D" id="2.115.10.20">
    <property type="entry name" value="Glycosyl hydrolase domain, family 43"/>
    <property type="match status" value="1"/>
</dbReference>
<evidence type="ECO:0000313" key="5">
    <source>
        <dbReference type="Proteomes" id="UP000181976"/>
    </source>
</evidence>
<keyword evidence="2" id="KW-0808">Transferase</keyword>
<keyword evidence="5" id="KW-1185">Reference proteome</keyword>
<dbReference type="InterPro" id="IPR023296">
    <property type="entry name" value="Glyco_hydro_beta-prop_sf"/>
</dbReference>
<dbReference type="OrthoDB" id="9775877at2"/>
<dbReference type="Proteomes" id="UP000181976">
    <property type="component" value="Unassembled WGS sequence"/>
</dbReference>
<reference evidence="4 5" key="1">
    <citation type="submission" date="2016-10" db="EMBL/GenBank/DDBJ databases">
        <authorList>
            <person name="de Groot N.N."/>
        </authorList>
    </citation>
    <scope>NUCLEOTIDE SEQUENCE [LARGE SCALE GENOMIC DNA]</scope>
    <source>
        <strain evidence="4 5">DSM 19012</strain>
    </source>
</reference>
<dbReference type="PANTHER" id="PTHR34106:SF4">
    <property type="entry name" value="BLL5143 PROTEIN"/>
    <property type="match status" value="1"/>
</dbReference>
<comment type="similarity">
    <text evidence="3">Belongs to the glycosyl hydrolase 130 family.</text>
</comment>
<gene>
    <name evidence="4" type="ORF">SAMN05444380_10878</name>
</gene>
<dbReference type="PANTHER" id="PTHR34106">
    <property type="entry name" value="GLYCOSIDASE"/>
    <property type="match status" value="1"/>
</dbReference>
<evidence type="ECO:0000313" key="4">
    <source>
        <dbReference type="EMBL" id="SFE21634.1"/>
    </source>
</evidence>